<gene>
    <name evidence="2" type="ORF">SAMN04488059_10756</name>
</gene>
<dbReference type="STRING" id="728005.SAMN04488059_10756"/>
<protein>
    <submittedName>
        <fullName evidence="2">Uncharacterized protein</fullName>
    </submittedName>
</protein>
<feature type="region of interest" description="Disordered" evidence="1">
    <location>
        <begin position="1"/>
        <end position="48"/>
    </location>
</feature>
<name>A0A1I1KBK5_9HYPH</name>
<evidence type="ECO:0000313" key="2">
    <source>
        <dbReference type="EMBL" id="SFC57941.1"/>
    </source>
</evidence>
<accession>A0A1I1KBK5</accession>
<proteinExistence type="predicted"/>
<dbReference type="EMBL" id="FOMB01000007">
    <property type="protein sequence ID" value="SFC57941.1"/>
    <property type="molecule type" value="Genomic_DNA"/>
</dbReference>
<reference evidence="2 3" key="1">
    <citation type="submission" date="2016-10" db="EMBL/GenBank/DDBJ databases">
        <authorList>
            <person name="de Groot N.N."/>
        </authorList>
    </citation>
    <scope>NUCLEOTIDE SEQUENCE [LARGE SCALE GENOMIC DNA]</scope>
    <source>
        <strain evidence="2 3">CGMCC 1.10210</strain>
    </source>
</reference>
<dbReference type="AlphaFoldDB" id="A0A1I1KBK5"/>
<dbReference type="Proteomes" id="UP000182258">
    <property type="component" value="Unassembled WGS sequence"/>
</dbReference>
<evidence type="ECO:0000256" key="1">
    <source>
        <dbReference type="SAM" id="MobiDB-lite"/>
    </source>
</evidence>
<evidence type="ECO:0000313" key="3">
    <source>
        <dbReference type="Proteomes" id="UP000182258"/>
    </source>
</evidence>
<organism evidence="2 3">
    <name type="scientific">Devosia psychrophila</name>
    <dbReference type="NCBI Taxonomy" id="728005"/>
    <lineage>
        <taxon>Bacteria</taxon>
        <taxon>Pseudomonadati</taxon>
        <taxon>Pseudomonadota</taxon>
        <taxon>Alphaproteobacteria</taxon>
        <taxon>Hyphomicrobiales</taxon>
        <taxon>Devosiaceae</taxon>
        <taxon>Devosia</taxon>
    </lineage>
</organism>
<sequence length="60" mass="6255">MLHLCGAQSVPHPRNGTSPFTGEGGRGCDSPDMRANRPPPLIPPRKGEGVDWTIGAVCCG</sequence>